<feature type="compositionally biased region" description="Basic residues" evidence="3">
    <location>
        <begin position="291"/>
        <end position="304"/>
    </location>
</feature>
<proteinExistence type="predicted"/>
<dbReference type="SUPFAM" id="SSF56601">
    <property type="entry name" value="beta-lactamase/transpeptidase-like"/>
    <property type="match status" value="1"/>
</dbReference>
<dbReference type="OrthoDB" id="9766909at2"/>
<dbReference type="GO" id="GO:0008955">
    <property type="term" value="F:peptidoglycan glycosyltransferase activity"/>
    <property type="evidence" value="ECO:0007669"/>
    <property type="project" value="TreeGrafter"/>
</dbReference>
<dbReference type="PANTHER" id="PTHR32282:SF33">
    <property type="entry name" value="PEPTIDOGLYCAN GLYCOSYLTRANSFERASE"/>
    <property type="match status" value="1"/>
</dbReference>
<name>A0A286I9J3_9HYPH</name>
<dbReference type="AlphaFoldDB" id="A0A286I9J3"/>
<evidence type="ECO:0000313" key="5">
    <source>
        <dbReference type="EMBL" id="SOE16760.1"/>
    </source>
</evidence>
<evidence type="ECO:0000259" key="4">
    <source>
        <dbReference type="Pfam" id="PF00905"/>
    </source>
</evidence>
<feature type="compositionally biased region" description="Basic and acidic residues" evidence="3">
    <location>
        <begin position="317"/>
        <end position="333"/>
    </location>
</feature>
<feature type="region of interest" description="Disordered" evidence="3">
    <location>
        <begin position="278"/>
        <end position="343"/>
    </location>
</feature>
<dbReference type="InterPro" id="IPR001460">
    <property type="entry name" value="PCN-bd_Tpept"/>
</dbReference>
<dbReference type="GO" id="GO:0030288">
    <property type="term" value="C:outer membrane-bounded periplasmic space"/>
    <property type="evidence" value="ECO:0007669"/>
    <property type="project" value="TreeGrafter"/>
</dbReference>
<dbReference type="Proteomes" id="UP000219465">
    <property type="component" value="Unassembled WGS sequence"/>
</dbReference>
<dbReference type="Gene3D" id="3.40.710.10">
    <property type="entry name" value="DD-peptidase/beta-lactamase superfamily"/>
    <property type="match status" value="1"/>
</dbReference>
<dbReference type="PANTHER" id="PTHR32282">
    <property type="entry name" value="BINDING PROTEIN TRANSPEPTIDASE, PUTATIVE-RELATED"/>
    <property type="match status" value="1"/>
</dbReference>
<organism evidence="5 6">
    <name type="scientific">Hoeflea halophila</name>
    <dbReference type="NCBI Taxonomy" id="714899"/>
    <lineage>
        <taxon>Bacteria</taxon>
        <taxon>Pseudomonadati</taxon>
        <taxon>Pseudomonadota</taxon>
        <taxon>Alphaproteobacteria</taxon>
        <taxon>Hyphomicrobiales</taxon>
        <taxon>Rhizobiaceae</taxon>
        <taxon>Hoeflea</taxon>
    </lineage>
</organism>
<dbReference type="GO" id="GO:0008658">
    <property type="term" value="F:penicillin binding"/>
    <property type="evidence" value="ECO:0007669"/>
    <property type="project" value="InterPro"/>
</dbReference>
<dbReference type="InterPro" id="IPR050396">
    <property type="entry name" value="Glycosyltr_51/Transpeptidase"/>
</dbReference>
<gene>
    <name evidence="5" type="ORF">SAMN05877838_1640</name>
</gene>
<dbReference type="RefSeq" id="WP_097106842.1">
    <property type="nucleotide sequence ID" value="NZ_OCPC01000002.1"/>
</dbReference>
<evidence type="ECO:0000313" key="6">
    <source>
        <dbReference type="Proteomes" id="UP000219465"/>
    </source>
</evidence>
<evidence type="ECO:0000256" key="1">
    <source>
        <dbReference type="ARBA" id="ARBA00022676"/>
    </source>
</evidence>
<evidence type="ECO:0000256" key="3">
    <source>
        <dbReference type="SAM" id="MobiDB-lite"/>
    </source>
</evidence>
<feature type="domain" description="Penicillin-binding protein transpeptidase" evidence="4">
    <location>
        <begin position="48"/>
        <end position="164"/>
    </location>
</feature>
<evidence type="ECO:0000256" key="2">
    <source>
        <dbReference type="ARBA" id="ARBA00022679"/>
    </source>
</evidence>
<keyword evidence="2" id="KW-0808">Transferase</keyword>
<dbReference type="Pfam" id="PF00905">
    <property type="entry name" value="Transpeptidase"/>
    <property type="match status" value="1"/>
</dbReference>
<feature type="compositionally biased region" description="Basic and acidic residues" evidence="3">
    <location>
        <begin position="278"/>
        <end position="290"/>
    </location>
</feature>
<dbReference type="EMBL" id="OCPC01000002">
    <property type="protein sequence ID" value="SOE16760.1"/>
    <property type="molecule type" value="Genomic_DNA"/>
</dbReference>
<sequence>MEEADRLAIGFDGVVTLRTSLDAELQKAAEEAVAGLIGEAGPDAEVALVAMRPNGQVVSMVGGRDYAESQYNRATKALRSPGSTFKTFVYFAALAQGLAPEDVIEDAPLEIDGYAPRNFDDRYRGRVTAAEAFARSLNTAAVRLALTVGLNEVAETARALGIEAELSETPALALGASGVALLDMVEAYASIASGMMPVKARGISGVDPRGDGTLLAFRWPEPPVTDRTAALLAARDGHGHAPGGCRERGYRPGGRAARWRARQDRHQSGLPRRAVHRLDRQPRGRGLDRARRQRAARRHCRRRLASPDLARLHAARRPTDGGGRRCRNPETRSIRANPWSPGVLATVPLPLVRSAMSKPAGATTARSALPTAHSSPTGDRASSAHGDQPRLSASWAGEFEGTGPTEQVLPVA</sequence>
<dbReference type="InterPro" id="IPR012338">
    <property type="entry name" value="Beta-lactam/transpept-like"/>
</dbReference>
<dbReference type="GO" id="GO:0009252">
    <property type="term" value="P:peptidoglycan biosynthetic process"/>
    <property type="evidence" value="ECO:0007669"/>
    <property type="project" value="TreeGrafter"/>
</dbReference>
<keyword evidence="1" id="KW-0328">Glycosyltransferase</keyword>
<reference evidence="6" key="1">
    <citation type="submission" date="2017-08" db="EMBL/GenBank/DDBJ databases">
        <authorList>
            <person name="Varghese N."/>
            <person name="Submissions S."/>
        </authorList>
    </citation>
    <scope>NUCLEOTIDE SEQUENCE [LARGE SCALE GENOMIC DNA]</scope>
    <source>
        <strain evidence="6">KCTC 23107</strain>
    </source>
</reference>
<accession>A0A286I9J3</accession>
<protein>
    <submittedName>
        <fullName evidence="5">Penicillin binding protein</fullName>
    </submittedName>
</protein>
<keyword evidence="6" id="KW-1185">Reference proteome</keyword>
<feature type="region of interest" description="Disordered" evidence="3">
    <location>
        <begin position="358"/>
        <end position="412"/>
    </location>
</feature>